<protein>
    <recommendedName>
        <fullName evidence="4">Lipoprotein</fullName>
    </recommendedName>
</protein>
<dbReference type="Proteomes" id="UP001222275">
    <property type="component" value="Chromosome"/>
</dbReference>
<organism evidence="2 3">
    <name type="scientific">Thiomicrorhabdus lithotrophica</name>
    <dbReference type="NCBI Taxonomy" id="2949997"/>
    <lineage>
        <taxon>Bacteria</taxon>
        <taxon>Pseudomonadati</taxon>
        <taxon>Pseudomonadota</taxon>
        <taxon>Gammaproteobacteria</taxon>
        <taxon>Thiotrichales</taxon>
        <taxon>Piscirickettsiaceae</taxon>
        <taxon>Thiomicrorhabdus</taxon>
    </lineage>
</organism>
<dbReference type="RefSeq" id="WP_275594885.1">
    <property type="nucleotide sequence ID" value="NZ_CP102381.1"/>
</dbReference>
<dbReference type="PROSITE" id="PS51257">
    <property type="entry name" value="PROKAR_LIPOPROTEIN"/>
    <property type="match status" value="1"/>
</dbReference>
<evidence type="ECO:0008006" key="4">
    <source>
        <dbReference type="Google" id="ProtNLM"/>
    </source>
</evidence>
<evidence type="ECO:0000256" key="1">
    <source>
        <dbReference type="SAM" id="SignalP"/>
    </source>
</evidence>
<feature type="signal peptide" evidence="1">
    <location>
        <begin position="1"/>
        <end position="19"/>
    </location>
</feature>
<dbReference type="EMBL" id="CP102381">
    <property type="protein sequence ID" value="WEJ62628.1"/>
    <property type="molecule type" value="Genomic_DNA"/>
</dbReference>
<gene>
    <name evidence="2" type="ORF">NR989_11530</name>
</gene>
<keyword evidence="1" id="KW-0732">Signal</keyword>
<reference evidence="2 3" key="1">
    <citation type="submission" date="2022-06" db="EMBL/GenBank/DDBJ databases">
        <title>Thiomicrohabdus sp. nov, an obligately chemolithoautotrophic, sulfur-oxidizing bacterium isolated from beach of Guanyin Mountain. Amoy.</title>
        <authorList>
            <person name="Zhu H."/>
        </authorList>
    </citation>
    <scope>NUCLEOTIDE SEQUENCE [LARGE SCALE GENOMIC DNA]</scope>
    <source>
        <strain evidence="2 3">XGS-01</strain>
    </source>
</reference>
<sequence length="201" mass="22227">MKIQYRLKTLATIIPIVLAGCVSQPMHKSLGVSSGDIFALSQVVEIPANSTRIFIQNGKLTSKNGFDHSEQHCRIEVTTLSEHKQRVLPEKFQIISVTTDEEQIALMNTKPILLALNNTNGHQSDYFTLKSTLGFGSQERPETMDLIHINLASKKQPNVMRLTCAGSLSNGDMADAPRSYRPDLNTINKILGSIGYISTEK</sequence>
<evidence type="ECO:0000313" key="3">
    <source>
        <dbReference type="Proteomes" id="UP001222275"/>
    </source>
</evidence>
<accession>A0ABY8CEU5</accession>
<keyword evidence="3" id="KW-1185">Reference proteome</keyword>
<name>A0ABY8CEU5_9GAMM</name>
<feature type="chain" id="PRO_5045858903" description="Lipoprotein" evidence="1">
    <location>
        <begin position="20"/>
        <end position="201"/>
    </location>
</feature>
<proteinExistence type="predicted"/>
<evidence type="ECO:0000313" key="2">
    <source>
        <dbReference type="EMBL" id="WEJ62628.1"/>
    </source>
</evidence>